<dbReference type="PANTHER" id="PTHR46211:SF14">
    <property type="entry name" value="GLYCEROPHOSPHODIESTER PHOSPHODIESTERASE"/>
    <property type="match status" value="1"/>
</dbReference>
<sequence>MTKVFAHRGAAQRAKENSLAAFLEAKRLGADGVELDVRQSADGALVVHHDAQIPEIGEISRLLVAQLPSDVPLLTDALEACAGMVVNVEIKNDPAEDGYDSSGRLAASVVETILELGCRDEVLISSFDLPTLERVRLLEPALEIGWLVFSTNGLSEALKTVSEHGFEALHPFVLGLSHELVLDAHELGIAINAWTVNASHDIERMGAWDVDSVITDDVELARKVLKSSDFLA</sequence>
<dbReference type="AlphaFoldDB" id="A0A6J7AMH5"/>
<protein>
    <submittedName>
        <fullName evidence="2">Unannotated protein</fullName>
    </submittedName>
</protein>
<dbReference type="Pfam" id="PF03009">
    <property type="entry name" value="GDPD"/>
    <property type="match status" value="1"/>
</dbReference>
<dbReference type="CDD" id="cd08556">
    <property type="entry name" value="GDPD"/>
    <property type="match status" value="1"/>
</dbReference>
<dbReference type="InterPro" id="IPR017946">
    <property type="entry name" value="PLC-like_Pdiesterase_TIM-brl"/>
</dbReference>
<dbReference type="InterPro" id="IPR030395">
    <property type="entry name" value="GP_PDE_dom"/>
</dbReference>
<dbReference type="EMBL" id="CAFBLT010000001">
    <property type="protein sequence ID" value="CAB4867986.1"/>
    <property type="molecule type" value="Genomic_DNA"/>
</dbReference>
<organism evidence="2">
    <name type="scientific">freshwater metagenome</name>
    <dbReference type="NCBI Taxonomy" id="449393"/>
    <lineage>
        <taxon>unclassified sequences</taxon>
        <taxon>metagenomes</taxon>
        <taxon>ecological metagenomes</taxon>
    </lineage>
</organism>
<dbReference type="EMBL" id="CAFBPM010000003">
    <property type="protein sequence ID" value="CAB5013357.1"/>
    <property type="molecule type" value="Genomic_DNA"/>
</dbReference>
<dbReference type="GO" id="GO:0008081">
    <property type="term" value="F:phosphoric diester hydrolase activity"/>
    <property type="evidence" value="ECO:0007669"/>
    <property type="project" value="InterPro"/>
</dbReference>
<dbReference type="EMBL" id="CAFABE010000088">
    <property type="protein sequence ID" value="CAB4833329.1"/>
    <property type="molecule type" value="Genomic_DNA"/>
</dbReference>
<dbReference type="PANTHER" id="PTHR46211">
    <property type="entry name" value="GLYCEROPHOSPHORYL DIESTER PHOSPHODIESTERASE"/>
    <property type="match status" value="1"/>
</dbReference>
<dbReference type="Gene3D" id="3.20.20.190">
    <property type="entry name" value="Phosphatidylinositol (PI) phosphodiesterase"/>
    <property type="match status" value="1"/>
</dbReference>
<reference evidence="2" key="1">
    <citation type="submission" date="2020-05" db="EMBL/GenBank/DDBJ databases">
        <authorList>
            <person name="Chiriac C."/>
            <person name="Salcher M."/>
            <person name="Ghai R."/>
            <person name="Kavagutti S V."/>
        </authorList>
    </citation>
    <scope>NUCLEOTIDE SEQUENCE</scope>
</reference>
<name>A0A6J7AMH5_9ZZZZ</name>
<dbReference type="GO" id="GO:0006629">
    <property type="term" value="P:lipid metabolic process"/>
    <property type="evidence" value="ECO:0007669"/>
    <property type="project" value="InterPro"/>
</dbReference>
<accession>A0A6J7AMH5</accession>
<feature type="domain" description="GP-PDE" evidence="1">
    <location>
        <begin position="2"/>
        <end position="225"/>
    </location>
</feature>
<proteinExistence type="predicted"/>
<evidence type="ECO:0000313" key="3">
    <source>
        <dbReference type="EMBL" id="CAB4867986.1"/>
    </source>
</evidence>
<dbReference type="SUPFAM" id="SSF51695">
    <property type="entry name" value="PLC-like phosphodiesterases"/>
    <property type="match status" value="1"/>
</dbReference>
<evidence type="ECO:0000313" key="4">
    <source>
        <dbReference type="EMBL" id="CAB5013357.1"/>
    </source>
</evidence>
<evidence type="ECO:0000259" key="1">
    <source>
        <dbReference type="PROSITE" id="PS51704"/>
    </source>
</evidence>
<evidence type="ECO:0000313" key="2">
    <source>
        <dbReference type="EMBL" id="CAB4833329.1"/>
    </source>
</evidence>
<gene>
    <name evidence="2" type="ORF">UFOPK3164_01445</name>
    <name evidence="3" type="ORF">UFOPK3427_00611</name>
    <name evidence="4" type="ORF">UFOPK4112_00446</name>
</gene>
<dbReference type="PROSITE" id="PS51704">
    <property type="entry name" value="GP_PDE"/>
    <property type="match status" value="1"/>
</dbReference>